<dbReference type="Gene3D" id="3.40.50.720">
    <property type="entry name" value="NAD(P)-binding Rossmann-like Domain"/>
    <property type="match status" value="1"/>
</dbReference>
<dbReference type="OrthoDB" id="4907at2157"/>
<feature type="domain" description="NAD-dependent epimerase/dehydratase" evidence="1">
    <location>
        <begin position="6"/>
        <end position="243"/>
    </location>
</feature>
<evidence type="ECO:0000259" key="1">
    <source>
        <dbReference type="Pfam" id="PF01370"/>
    </source>
</evidence>
<name>A0A2H1FF89_9ARCH</name>
<dbReference type="InterPro" id="IPR050177">
    <property type="entry name" value="Lipid_A_modif_metabolic_enz"/>
</dbReference>
<dbReference type="SUPFAM" id="SSF51735">
    <property type="entry name" value="NAD(P)-binding Rossmann-fold domains"/>
    <property type="match status" value="1"/>
</dbReference>
<dbReference type="InterPro" id="IPR036291">
    <property type="entry name" value="NAD(P)-bd_dom_sf"/>
</dbReference>
<dbReference type="Pfam" id="PF01370">
    <property type="entry name" value="Epimerase"/>
    <property type="match status" value="1"/>
</dbReference>
<sequence>MKVSKALVTGGAGFIGSHIVDNLISREIETYVIDDLSTGSLANLQHHKQNKLLHMIVDDARKITSLLSDVTDIDVVFHEAAIASVPKSVINPMLVHDVNVNTTLEIMNFCVKKGIKRIVFASTAAVYGTIKDKQASEEMLCKPISPYGASKLSVENYLDAYSASYGLETVALRYFNVYGARQIMNDYSGVITIFTNQLLRRQTPTVHGDGKQTRDFVNVKDIVQANLLAMESKNAVGGIFNVATGKSITILQLLEVLKSITKTTEIVHKFGPQREGDIRHGLASIDKITSIGYAPKVSVDKGLVDVVEYLRTKSELLQGIN</sequence>
<organism evidence="2 3">
    <name type="scientific">Candidatus Nitrosotalea okcheonensis</name>
    <dbReference type="NCBI Taxonomy" id="1903276"/>
    <lineage>
        <taxon>Archaea</taxon>
        <taxon>Nitrososphaerota</taxon>
        <taxon>Nitrososphaeria</taxon>
        <taxon>Nitrosotaleales</taxon>
        <taxon>Nitrosotaleaceae</taxon>
        <taxon>Nitrosotalea</taxon>
    </lineage>
</organism>
<evidence type="ECO:0000313" key="2">
    <source>
        <dbReference type="EMBL" id="SMH71424.1"/>
    </source>
</evidence>
<keyword evidence="3" id="KW-1185">Reference proteome</keyword>
<dbReference type="PANTHER" id="PTHR43245:SF13">
    <property type="entry name" value="UDP-D-APIOSE_UDP-D-XYLOSE SYNTHASE 2"/>
    <property type="match status" value="1"/>
</dbReference>
<accession>A0A2H1FF89</accession>
<dbReference type="RefSeq" id="WP_157927396.1">
    <property type="nucleotide sequence ID" value="NZ_LT841358.1"/>
</dbReference>
<dbReference type="AlphaFoldDB" id="A0A2H1FF89"/>
<protein>
    <submittedName>
        <fullName evidence="2">Putative UDP-glucose 4-epimerase</fullName>
    </submittedName>
</protein>
<dbReference type="Proteomes" id="UP000230607">
    <property type="component" value="Chromosome 1"/>
</dbReference>
<proteinExistence type="predicted"/>
<dbReference type="InterPro" id="IPR001509">
    <property type="entry name" value="Epimerase_deHydtase"/>
</dbReference>
<reference evidence="3" key="1">
    <citation type="submission" date="2017-03" db="EMBL/GenBank/DDBJ databases">
        <authorList>
            <person name="Herbold C."/>
        </authorList>
    </citation>
    <scope>NUCLEOTIDE SEQUENCE [LARGE SCALE GENOMIC DNA]</scope>
</reference>
<dbReference type="EMBL" id="LT841358">
    <property type="protein sequence ID" value="SMH71424.1"/>
    <property type="molecule type" value="Genomic_DNA"/>
</dbReference>
<dbReference type="PANTHER" id="PTHR43245">
    <property type="entry name" value="BIFUNCTIONAL POLYMYXIN RESISTANCE PROTEIN ARNA"/>
    <property type="match status" value="1"/>
</dbReference>
<evidence type="ECO:0000313" key="3">
    <source>
        <dbReference type="Proteomes" id="UP000230607"/>
    </source>
</evidence>
<gene>
    <name evidence="2" type="ORF">NCS_11231</name>
</gene>